<comment type="caution">
    <text evidence="13">The sequence shown here is derived from an EMBL/GenBank/DDBJ whole genome shotgun (WGS) entry which is preliminary data.</text>
</comment>
<dbReference type="Pfam" id="PF03639">
    <property type="entry name" value="Glyco_hydro_81"/>
    <property type="match status" value="1"/>
</dbReference>
<dbReference type="OrthoDB" id="4473401at2759"/>
<evidence type="ECO:0000256" key="7">
    <source>
        <dbReference type="ARBA" id="ARBA00023316"/>
    </source>
</evidence>
<evidence type="ECO:0000259" key="12">
    <source>
        <dbReference type="Pfam" id="PF17652"/>
    </source>
</evidence>
<dbReference type="GO" id="GO:0009986">
    <property type="term" value="C:cell surface"/>
    <property type="evidence" value="ECO:0007669"/>
    <property type="project" value="TreeGrafter"/>
</dbReference>
<dbReference type="InterPro" id="IPR005200">
    <property type="entry name" value="Endo-beta-glucanase"/>
</dbReference>
<evidence type="ECO:0000256" key="2">
    <source>
        <dbReference type="ARBA" id="ARBA00010730"/>
    </source>
</evidence>
<evidence type="ECO:0000256" key="8">
    <source>
        <dbReference type="ARBA" id="ARBA00023326"/>
    </source>
</evidence>
<reference evidence="13" key="1">
    <citation type="submission" date="2022-03" db="EMBL/GenBank/DDBJ databases">
        <authorList>
            <person name="Legras J.-L."/>
            <person name="Devillers H."/>
            <person name="Grondin C."/>
        </authorList>
    </citation>
    <scope>NUCLEOTIDE SEQUENCE</scope>
    <source>
        <strain evidence="13">CLIB 1423</strain>
    </source>
</reference>
<dbReference type="Gene3D" id="1.10.287.1170">
    <property type="entry name" value="glycoside hydrolase family 81 endo-[beta] glucanase"/>
    <property type="match status" value="1"/>
</dbReference>
<evidence type="ECO:0000256" key="6">
    <source>
        <dbReference type="ARBA" id="ARBA00023295"/>
    </source>
</evidence>
<evidence type="ECO:0000256" key="5">
    <source>
        <dbReference type="ARBA" id="ARBA00023277"/>
    </source>
</evidence>
<feature type="compositionally biased region" description="Low complexity" evidence="9">
    <location>
        <begin position="194"/>
        <end position="226"/>
    </location>
</feature>
<keyword evidence="8" id="KW-0624">Polysaccharide degradation</keyword>
<dbReference type="PANTHER" id="PTHR31983:SF20">
    <property type="entry name" value="GLUCAN ENDO-1,3-BETA-D-GLUCOSIDASE 1"/>
    <property type="match status" value="1"/>
</dbReference>
<dbReference type="Gene3D" id="2.70.98.30">
    <property type="entry name" value="Golgi alpha-mannosidase II, domain 4"/>
    <property type="match status" value="1"/>
</dbReference>
<protein>
    <recommendedName>
        <fullName evidence="3">glucan endo-1,3-beta-D-glucosidase</fullName>
        <ecNumber evidence="3">3.2.1.39</ecNumber>
    </recommendedName>
</protein>
<feature type="chain" id="PRO_5040181670" description="glucan endo-1,3-beta-D-glucosidase" evidence="10">
    <location>
        <begin position="17"/>
        <end position="1003"/>
    </location>
</feature>
<evidence type="ECO:0000256" key="4">
    <source>
        <dbReference type="ARBA" id="ARBA00022801"/>
    </source>
</evidence>
<keyword evidence="14" id="KW-1185">Reference proteome</keyword>
<accession>A0A9P0VWR2</accession>
<dbReference type="EMBL" id="CAKXYY010000002">
    <property type="protein sequence ID" value="CAH2350715.1"/>
    <property type="molecule type" value="Genomic_DNA"/>
</dbReference>
<organism evidence="13 14">
    <name type="scientific">[Candida] railenensis</name>
    <dbReference type="NCBI Taxonomy" id="45579"/>
    <lineage>
        <taxon>Eukaryota</taxon>
        <taxon>Fungi</taxon>
        <taxon>Dikarya</taxon>
        <taxon>Ascomycota</taxon>
        <taxon>Saccharomycotina</taxon>
        <taxon>Pichiomycetes</taxon>
        <taxon>Debaryomycetaceae</taxon>
        <taxon>Kurtzmaniella</taxon>
    </lineage>
</organism>
<keyword evidence="10" id="KW-0732">Signal</keyword>
<sequence length="1003" mass="107771">MLFSLVPFLLIGKALANYTVTQTNYVTPDCFSYKLQSVIPSNEFVAAATTGFPVVFVYEDTSKESQVVSSVAVSSSTTSTFTVTSYTTTTQTITSCSNGGCDLSTSTKTVPYIYTITTVVPCVQSTSSTEATGKASVPVDSELTGSSTKSGSDSGSGSKTSGSGASGSKAQTSGAAGSDSESDSQTKSRDTSGSTTTSVIFSATSTSSPSSSPTSSPTTGTTESNPLVTQTAISQSQSTTIDTSKYTTGITIGESTTGKYSNSSIASTSTAYSGDLFKVIDTAAPDSVFPQQDLPLAIPEGVDNDNVPFGTNKFYANLFLGDQTDMIFSYPFGFYWSKSDYFGFGVQHTIAANRVHDSVETNNKDDWSYFYNPILTGEILISAETLTSSENHLFVTKGTDMSVLVQLSSSSTLGSDYIEIPVVQGMGFTTAIYHGSLTAVINSQVGFTLVEEVETQPQEVLPITSSKYRATLANGAQWLIYVTIPASSPKRSILDFTFTSTDSSKLTASESIDGLIIQYAVAPSDPNDESYYDQAAGLYVTSASVSGSVVDGTEANYEFTYETSGSSNSGKTILFALPHHVESMTSATVQASTGLSLSSTTKGEMYGYLANSLSFSETLNTNIQFLPWSQAATSALSYSAEQLNLLAEVANDDLSVDIASTVASMDSNYYSGKVIDKYAYILLVVNDILQDEDVAKSTLASLKDAFAPFIANTQYYPLMYDTRYGGVTSTASNDGDTTLDFGSGYYNDHHFHYGYFVHAAAIVGYVDKKYGGTWAEDNKDWVNSLIRDVANPSTDDSYFPVSRMFDWFAGHSWAAGLAANGDGKNEESSSEDYNFSYGMKLWGHVIGDQSMESRGDLMLAVQARAMNMYFLYSDDNTVEPSEYIGNKVSGILYDNKIWYSTFFGSPDTNPEYVHGIHMLPITPASSLIRGPTFVQQEWEQQVETFLSDVDSGWTGILQLNRALYDADSSYSFFSSSSWKSTYLDNGQSRTWSLAYSGGIANAN</sequence>
<evidence type="ECO:0000313" key="13">
    <source>
        <dbReference type="EMBL" id="CAH2350715.1"/>
    </source>
</evidence>
<feature type="region of interest" description="Disordered" evidence="9">
    <location>
        <begin position="127"/>
        <end position="226"/>
    </location>
</feature>
<feature type="domain" description="Glycosyl hydrolase family 81 N-terminal" evidence="11">
    <location>
        <begin position="295"/>
        <end position="629"/>
    </location>
</feature>
<dbReference type="InterPro" id="IPR040451">
    <property type="entry name" value="GH81_N"/>
</dbReference>
<keyword evidence="6" id="KW-0326">Glycosidase</keyword>
<dbReference type="Proteomes" id="UP000837801">
    <property type="component" value="Unassembled WGS sequence"/>
</dbReference>
<evidence type="ECO:0000256" key="10">
    <source>
        <dbReference type="SAM" id="SignalP"/>
    </source>
</evidence>
<dbReference type="GO" id="GO:0052861">
    <property type="term" value="F:endo-1,3(4)-beta-glucanase activity"/>
    <property type="evidence" value="ECO:0007669"/>
    <property type="project" value="InterPro"/>
</dbReference>
<gene>
    <name evidence="13" type="ORF">CLIB1423_02S03510</name>
</gene>
<dbReference type="PROSITE" id="PS52008">
    <property type="entry name" value="GH81"/>
    <property type="match status" value="1"/>
</dbReference>
<dbReference type="AlphaFoldDB" id="A0A9P0VWR2"/>
<proteinExistence type="inferred from homology"/>
<comment type="similarity">
    <text evidence="2">Belongs to the glycosyl hydrolase 81 family.</text>
</comment>
<dbReference type="GO" id="GO:0042973">
    <property type="term" value="F:glucan endo-1,3-beta-D-glucosidase activity"/>
    <property type="evidence" value="ECO:0007669"/>
    <property type="project" value="UniProtKB-EC"/>
</dbReference>
<dbReference type="GO" id="GO:0000272">
    <property type="term" value="P:polysaccharide catabolic process"/>
    <property type="evidence" value="ECO:0007669"/>
    <property type="project" value="UniProtKB-KW"/>
</dbReference>
<name>A0A9P0VWR2_9ASCO</name>
<keyword evidence="7" id="KW-0961">Cell wall biogenesis/degradation</keyword>
<dbReference type="PANTHER" id="PTHR31983">
    <property type="entry name" value="ENDO-1,3(4)-BETA-GLUCANASE 1"/>
    <property type="match status" value="1"/>
</dbReference>
<evidence type="ECO:0000256" key="3">
    <source>
        <dbReference type="ARBA" id="ARBA00012780"/>
    </source>
</evidence>
<feature type="compositionally biased region" description="Low complexity" evidence="9">
    <location>
        <begin position="144"/>
        <end position="179"/>
    </location>
</feature>
<dbReference type="EC" id="3.2.1.39" evidence="3"/>
<dbReference type="InterPro" id="IPR040720">
    <property type="entry name" value="GH81_C"/>
</dbReference>
<feature type="signal peptide" evidence="10">
    <location>
        <begin position="1"/>
        <end position="16"/>
    </location>
</feature>
<evidence type="ECO:0000256" key="9">
    <source>
        <dbReference type="SAM" id="MobiDB-lite"/>
    </source>
</evidence>
<evidence type="ECO:0000256" key="1">
    <source>
        <dbReference type="ARBA" id="ARBA00000382"/>
    </source>
</evidence>
<keyword evidence="4" id="KW-0378">Hydrolase</keyword>
<dbReference type="GO" id="GO:0071555">
    <property type="term" value="P:cell wall organization"/>
    <property type="evidence" value="ECO:0007669"/>
    <property type="project" value="UniProtKB-KW"/>
</dbReference>
<dbReference type="Pfam" id="PF17652">
    <property type="entry name" value="Glyco_hydro81C"/>
    <property type="match status" value="1"/>
</dbReference>
<evidence type="ECO:0000313" key="14">
    <source>
        <dbReference type="Proteomes" id="UP000837801"/>
    </source>
</evidence>
<comment type="catalytic activity">
    <reaction evidence="1">
        <text>Hydrolysis of (1-&gt;3)-beta-D-glucosidic linkages in (1-&gt;3)-beta-D-glucans.</text>
        <dbReference type="EC" id="3.2.1.39"/>
    </reaction>
</comment>
<keyword evidence="5" id="KW-0119">Carbohydrate metabolism</keyword>
<evidence type="ECO:0000259" key="11">
    <source>
        <dbReference type="Pfam" id="PF03639"/>
    </source>
</evidence>
<feature type="domain" description="Glycosyl hydrolase family 81 C-terminal" evidence="12">
    <location>
        <begin position="638"/>
        <end position="993"/>
    </location>
</feature>